<dbReference type="AlphaFoldDB" id="A0AAW0AMH9"/>
<evidence type="ECO:0000313" key="2">
    <source>
        <dbReference type="Proteomes" id="UP001362999"/>
    </source>
</evidence>
<organism evidence="1 2">
    <name type="scientific">Favolaschia claudopus</name>
    <dbReference type="NCBI Taxonomy" id="2862362"/>
    <lineage>
        <taxon>Eukaryota</taxon>
        <taxon>Fungi</taxon>
        <taxon>Dikarya</taxon>
        <taxon>Basidiomycota</taxon>
        <taxon>Agaricomycotina</taxon>
        <taxon>Agaricomycetes</taxon>
        <taxon>Agaricomycetidae</taxon>
        <taxon>Agaricales</taxon>
        <taxon>Marasmiineae</taxon>
        <taxon>Mycenaceae</taxon>
        <taxon>Favolaschia</taxon>
    </lineage>
</organism>
<protein>
    <submittedName>
        <fullName evidence="1">Uncharacterized protein</fullName>
    </submittedName>
</protein>
<gene>
    <name evidence="1" type="ORF">R3P38DRAFT_3277526</name>
</gene>
<name>A0AAW0AMH9_9AGAR</name>
<evidence type="ECO:0000313" key="1">
    <source>
        <dbReference type="EMBL" id="KAK7013646.1"/>
    </source>
</evidence>
<sequence>MKGVVIRPSSVVSVSVLASSPSTSSRRRLAGGSHPCALSALVRLAHRPPTSGSPSYDISKTRRRSLDTLYYRSFPFRLSFSTQHRPLSLASARPPTPKPASFSLPIHSSHRPTPFAHIAIRSLANLHLSMNPQRSNVILPLRPQLQSLHNPPTQLQNPTTRSRSYHPKLWYGDVLPIRLKILPAKIPHEPSLSVAYPHIPPSLPRPPIPTHNTTFKPRLLHVLRNYIRYDDPIHSQYARQLIHRHAYLMINLTLPTFNRRRNKHNATNSKLAPLSSDRVSFVNITSYKFRCPFPFPAYKFKFNPISALDT</sequence>
<accession>A0AAW0AMH9</accession>
<proteinExistence type="predicted"/>
<dbReference type="EMBL" id="JAWWNJ010000058">
    <property type="protein sequence ID" value="KAK7013646.1"/>
    <property type="molecule type" value="Genomic_DNA"/>
</dbReference>
<dbReference type="Proteomes" id="UP001362999">
    <property type="component" value="Unassembled WGS sequence"/>
</dbReference>
<reference evidence="1 2" key="1">
    <citation type="journal article" date="2024" name="J Genomics">
        <title>Draft genome sequencing and assembly of Favolaschia claudopus CIRM-BRFM 2984 isolated from oak limbs.</title>
        <authorList>
            <person name="Navarro D."/>
            <person name="Drula E."/>
            <person name="Chaduli D."/>
            <person name="Cazenave R."/>
            <person name="Ahrendt S."/>
            <person name="Wang J."/>
            <person name="Lipzen A."/>
            <person name="Daum C."/>
            <person name="Barry K."/>
            <person name="Grigoriev I.V."/>
            <person name="Favel A."/>
            <person name="Rosso M.N."/>
            <person name="Martin F."/>
        </authorList>
    </citation>
    <scope>NUCLEOTIDE SEQUENCE [LARGE SCALE GENOMIC DNA]</scope>
    <source>
        <strain evidence="1 2">CIRM-BRFM 2984</strain>
    </source>
</reference>
<keyword evidence="2" id="KW-1185">Reference proteome</keyword>
<comment type="caution">
    <text evidence="1">The sequence shown here is derived from an EMBL/GenBank/DDBJ whole genome shotgun (WGS) entry which is preliminary data.</text>
</comment>